<gene>
    <name evidence="1" type="ORF">A2382_03480</name>
</gene>
<sequence>MSTTELVRVSVIYGANSVEVDVAPGATVEEIAQAAAEQADLIIDMDQVEEVLFDGQAKAGLLGRQTLVVTSDTNVVEFRHVVRHNG</sequence>
<dbReference type="Proteomes" id="UP000178999">
    <property type="component" value="Unassembled WGS sequence"/>
</dbReference>
<organism evidence="1 2">
    <name type="scientific">Candidatus Woesebacteria bacterium RIFOXYB1_FULL_38_16</name>
    <dbReference type="NCBI Taxonomy" id="1802538"/>
    <lineage>
        <taxon>Bacteria</taxon>
        <taxon>Candidatus Woeseibacteriota</taxon>
    </lineage>
</organism>
<proteinExistence type="predicted"/>
<comment type="caution">
    <text evidence="1">The sequence shown here is derived from an EMBL/GenBank/DDBJ whole genome shotgun (WGS) entry which is preliminary data.</text>
</comment>
<evidence type="ECO:0000313" key="1">
    <source>
        <dbReference type="EMBL" id="OGM78928.1"/>
    </source>
</evidence>
<accession>A0A1F8CT59</accession>
<dbReference type="AlphaFoldDB" id="A0A1F8CT59"/>
<evidence type="ECO:0000313" key="2">
    <source>
        <dbReference type="Proteomes" id="UP000178999"/>
    </source>
</evidence>
<dbReference type="STRING" id="1802538.A2382_03480"/>
<name>A0A1F8CT59_9BACT</name>
<reference evidence="1 2" key="1">
    <citation type="journal article" date="2016" name="Nat. Commun.">
        <title>Thousands of microbial genomes shed light on interconnected biogeochemical processes in an aquifer system.</title>
        <authorList>
            <person name="Anantharaman K."/>
            <person name="Brown C.T."/>
            <person name="Hug L.A."/>
            <person name="Sharon I."/>
            <person name="Castelle C.J."/>
            <person name="Probst A.J."/>
            <person name="Thomas B.C."/>
            <person name="Singh A."/>
            <person name="Wilkins M.J."/>
            <person name="Karaoz U."/>
            <person name="Brodie E.L."/>
            <person name="Williams K.H."/>
            <person name="Hubbard S.S."/>
            <person name="Banfield J.F."/>
        </authorList>
    </citation>
    <scope>NUCLEOTIDE SEQUENCE [LARGE SCALE GENOMIC DNA]</scope>
</reference>
<dbReference type="EMBL" id="MGHY01000025">
    <property type="protein sequence ID" value="OGM78928.1"/>
    <property type="molecule type" value="Genomic_DNA"/>
</dbReference>
<protein>
    <submittedName>
        <fullName evidence="1">Uncharacterized protein</fullName>
    </submittedName>
</protein>